<dbReference type="eggNOG" id="ENOG502S8WN">
    <property type="taxonomic scope" value="Eukaryota"/>
</dbReference>
<dbReference type="Pfam" id="PF09531">
    <property type="entry name" value="Ndc1_Nup"/>
    <property type="match status" value="1"/>
</dbReference>
<evidence type="ECO:0000256" key="7">
    <source>
        <dbReference type="ARBA" id="ARBA00022927"/>
    </source>
</evidence>
<feature type="transmembrane region" description="Helical" evidence="13">
    <location>
        <begin position="162"/>
        <end position="183"/>
    </location>
</feature>
<evidence type="ECO:0000256" key="9">
    <source>
        <dbReference type="ARBA" id="ARBA00023010"/>
    </source>
</evidence>
<keyword evidence="4" id="KW-0813">Transport</keyword>
<organism evidence="14 15">
    <name type="scientific">Mixia osmundae (strain CBS 9802 / IAM 14324 / JCM 22182 / KY 12970)</name>
    <dbReference type="NCBI Taxonomy" id="764103"/>
    <lineage>
        <taxon>Eukaryota</taxon>
        <taxon>Fungi</taxon>
        <taxon>Dikarya</taxon>
        <taxon>Basidiomycota</taxon>
        <taxon>Pucciniomycotina</taxon>
        <taxon>Mixiomycetes</taxon>
        <taxon>Mixiales</taxon>
        <taxon>Mixiaceae</taxon>
        <taxon>Mixia</taxon>
    </lineage>
</organism>
<evidence type="ECO:0000256" key="6">
    <source>
        <dbReference type="ARBA" id="ARBA00022816"/>
    </source>
</evidence>
<keyword evidence="15" id="KW-1185">Reference proteome</keyword>
<keyword evidence="12" id="KW-0539">Nucleus</keyword>
<reference evidence="14 15" key="2">
    <citation type="journal article" date="2012" name="Open Biol.">
        <title>Characteristics of nucleosomes and linker DNA regions on the genome of the basidiomycete Mixia osmundae revealed by mono- and dinucleosome mapping.</title>
        <authorList>
            <person name="Nishida H."/>
            <person name="Kondo S."/>
            <person name="Matsumoto T."/>
            <person name="Suzuki Y."/>
            <person name="Yoshikawa H."/>
            <person name="Taylor T.D."/>
            <person name="Sugiyama J."/>
        </authorList>
    </citation>
    <scope>NUCLEOTIDE SEQUENCE [LARGE SCALE GENOMIC DNA]</scope>
    <source>
        <strain evidence="15">CBS 9802 / IAM 14324 / JCM 22182 / KY 12970</strain>
    </source>
</reference>
<evidence type="ECO:0000256" key="13">
    <source>
        <dbReference type="SAM" id="Phobius"/>
    </source>
</evidence>
<proteinExistence type="inferred from homology"/>
<keyword evidence="5 13" id="KW-0812">Transmembrane</keyword>
<evidence type="ECO:0000256" key="4">
    <source>
        <dbReference type="ARBA" id="ARBA00022448"/>
    </source>
</evidence>
<dbReference type="Proteomes" id="UP000009131">
    <property type="component" value="Unassembled WGS sequence"/>
</dbReference>
<evidence type="ECO:0000313" key="15">
    <source>
        <dbReference type="Proteomes" id="UP000009131"/>
    </source>
</evidence>
<reference evidence="14 15" key="1">
    <citation type="journal article" date="2011" name="J. Gen. Appl. Microbiol.">
        <title>Draft genome sequencing of the enigmatic basidiomycete Mixia osmundae.</title>
        <authorList>
            <person name="Nishida H."/>
            <person name="Nagatsuka Y."/>
            <person name="Sugiyama J."/>
        </authorList>
    </citation>
    <scope>NUCLEOTIDE SEQUENCE [LARGE SCALE GENOMIC DNA]</scope>
    <source>
        <strain evidence="15">CBS 9802 / IAM 14324 / JCM 22182 / KY 12970</strain>
    </source>
</reference>
<evidence type="ECO:0000256" key="3">
    <source>
        <dbReference type="ARBA" id="ARBA00005760"/>
    </source>
</evidence>
<dbReference type="PANTHER" id="PTHR13269:SF6">
    <property type="entry name" value="NUCLEOPORIN NDC1"/>
    <property type="match status" value="1"/>
</dbReference>
<dbReference type="GO" id="GO:0006999">
    <property type="term" value="P:nuclear pore organization"/>
    <property type="evidence" value="ECO:0007669"/>
    <property type="project" value="TreeGrafter"/>
</dbReference>
<feature type="transmembrane region" description="Helical" evidence="13">
    <location>
        <begin position="117"/>
        <end position="136"/>
    </location>
</feature>
<evidence type="ECO:0000256" key="1">
    <source>
        <dbReference type="ARBA" id="ARBA00004232"/>
    </source>
</evidence>
<evidence type="ECO:0000256" key="10">
    <source>
        <dbReference type="ARBA" id="ARBA00023132"/>
    </source>
</evidence>
<dbReference type="GO" id="GO:0005816">
    <property type="term" value="C:spindle pole body"/>
    <property type="evidence" value="ECO:0007669"/>
    <property type="project" value="TreeGrafter"/>
</dbReference>
<dbReference type="GO" id="GO:0070631">
    <property type="term" value="P:spindle pole body localization"/>
    <property type="evidence" value="ECO:0007669"/>
    <property type="project" value="TreeGrafter"/>
</dbReference>
<evidence type="ECO:0000256" key="5">
    <source>
        <dbReference type="ARBA" id="ARBA00022692"/>
    </source>
</evidence>
<keyword evidence="6" id="KW-0509">mRNA transport</keyword>
<keyword evidence="10" id="KW-0906">Nuclear pore complex</keyword>
<dbReference type="RefSeq" id="XP_014565212.1">
    <property type="nucleotide sequence ID" value="XM_014709726.1"/>
</dbReference>
<dbReference type="OrthoDB" id="67850at2759"/>
<dbReference type="PANTHER" id="PTHR13269">
    <property type="entry name" value="NUCLEOPORIN NDC1"/>
    <property type="match status" value="1"/>
</dbReference>
<dbReference type="AlphaFoldDB" id="G7E1H7"/>
<dbReference type="STRING" id="764103.G7E1H7"/>
<evidence type="ECO:0000256" key="12">
    <source>
        <dbReference type="ARBA" id="ARBA00023242"/>
    </source>
</evidence>
<dbReference type="InterPro" id="IPR019049">
    <property type="entry name" value="Nucleoporin_prot_Ndc1/Nup"/>
</dbReference>
<dbReference type="InParanoid" id="G7E1H7"/>
<gene>
    <name evidence="14" type="primary">Mo03358</name>
    <name evidence="14" type="ORF">E5Q_03358</name>
</gene>
<dbReference type="GO" id="GO:0051028">
    <property type="term" value="P:mRNA transport"/>
    <property type="evidence" value="ECO:0007669"/>
    <property type="project" value="UniProtKB-KW"/>
</dbReference>
<comment type="similarity">
    <text evidence="3">Belongs to the NDC1 family.</text>
</comment>
<keyword evidence="7" id="KW-0653">Protein transport</keyword>
<feature type="transmembrane region" description="Helical" evidence="13">
    <location>
        <begin position="92"/>
        <end position="111"/>
    </location>
</feature>
<evidence type="ECO:0000256" key="8">
    <source>
        <dbReference type="ARBA" id="ARBA00022989"/>
    </source>
</evidence>
<keyword evidence="11 13" id="KW-0472">Membrane</keyword>
<name>G7E1H7_MIXOS</name>
<dbReference type="GO" id="GO:0070762">
    <property type="term" value="C:nuclear pore transmembrane ring"/>
    <property type="evidence" value="ECO:0007669"/>
    <property type="project" value="TreeGrafter"/>
</dbReference>
<evidence type="ECO:0000256" key="2">
    <source>
        <dbReference type="ARBA" id="ARBA00004567"/>
    </source>
</evidence>
<dbReference type="FunCoup" id="G7E1H7">
    <property type="interactions" value="44"/>
</dbReference>
<dbReference type="GO" id="GO:0015031">
    <property type="term" value="P:protein transport"/>
    <property type="evidence" value="ECO:0007669"/>
    <property type="project" value="UniProtKB-KW"/>
</dbReference>
<dbReference type="HOGENOM" id="CLU_438779_0_0_1"/>
<protein>
    <recommendedName>
        <fullName evidence="16">Nucleoporin NDC1</fullName>
    </recommendedName>
</protein>
<evidence type="ECO:0008006" key="16">
    <source>
        <dbReference type="Google" id="ProtNLM"/>
    </source>
</evidence>
<dbReference type="GO" id="GO:0030674">
    <property type="term" value="F:protein-macromolecule adaptor activity"/>
    <property type="evidence" value="ECO:0007669"/>
    <property type="project" value="TreeGrafter"/>
</dbReference>
<keyword evidence="9" id="KW-0811">Translocation</keyword>
<evidence type="ECO:0000256" key="11">
    <source>
        <dbReference type="ARBA" id="ARBA00023136"/>
    </source>
</evidence>
<accession>G7E1H7</accession>
<dbReference type="EMBL" id="BABT02000106">
    <property type="protein sequence ID" value="GAA96687.1"/>
    <property type="molecule type" value="Genomic_DNA"/>
</dbReference>
<comment type="subcellular location">
    <subcellularLocation>
        <location evidence="1">Nucleus membrane</location>
        <topology evidence="1">Multi-pass membrane protein</topology>
    </subcellularLocation>
    <subcellularLocation>
        <location evidence="2">Nucleus</location>
        <location evidence="2">Nuclear pore complex</location>
    </subcellularLocation>
</comment>
<dbReference type="GO" id="GO:0031965">
    <property type="term" value="C:nuclear membrane"/>
    <property type="evidence" value="ECO:0007669"/>
    <property type="project" value="UniProtKB-SubCell"/>
</dbReference>
<comment type="caution">
    <text evidence="14">The sequence shown here is derived from an EMBL/GenBank/DDBJ whole genome shotgun (WGS) entry which is preliminary data.</text>
</comment>
<evidence type="ECO:0000313" key="14">
    <source>
        <dbReference type="EMBL" id="GAA96687.1"/>
    </source>
</evidence>
<sequence length="623" mass="68320">MTSSNGAMTAVVTPLRRAPGGSFALPKSTSSASIGRLRTALSSTTSRVEPSQATLQSLDTFAPAKVTLPAGPLNAQYGFFAKTVMASRLRHIYALAWTGTTCMLWFASLSLTSPTIAMSPTVLFCVWLTCVPIVVLRKSQPEFELTPAAWSPRALLSSAKRLSTYLVCLAYAASSAALTIALLTRLNRSDQSFALFTSWPERYERAQLNERCMYLVCQALFIAIVSGFRSAHLHEGAFEFERRMQKIPSRIVSRLRARVPLALRLAISQTVVYSVCHLTLRKPFLKLLIFRIPGGRHLRPWLHAFMRQNAVWSPSLIVRSLLAACLLHLAWALVHSLTDVYFSQTMAVSQFSPVPSRCIISGLVEANPHLKRLAYHELAHLVEISPPRRKQLFEDVASPPAFATLTRECLKLLGHTHQQAKVLQRASPAGSVAAATPGEGSLAKPSKAPIALAKLPIQNTNVFQPVKPLFYERLIGSDAPLEGQATQDKLVSKASTAFAQASQHASLKLPSMPLPGVRNLRNVDISLCAVHILSSMLVVSLDEDRYGTASRELPRTLEAFVLLCESLQAMLASKRPPANARAIQELANALHLAISDVLSAFKPYLSEFRFPTHIATKLQVDLH</sequence>
<keyword evidence="8 13" id="KW-1133">Transmembrane helix</keyword>